<keyword evidence="3" id="KW-1185">Reference proteome</keyword>
<dbReference type="OrthoDB" id="17560at2759"/>
<sequence length="222" mass="24190">MSKVAVPSENKSGPVPAVLVGDPSVTKRGVVVLQEWWGMNKQIQDEAKQIAAMGPFVAIVPDLYRGKVATDNEHANHLMSNLDWPGAVKDIEACVRYLRQRGCTKVGVTGFCMGGALTLAAAALVPGVDAAAPFYGIPSPDLCDVSKIAVPVQCHFGDNDQVMGFSDPESQEKLKKKLKCQYEFHVYKGAGHAFTNETGPNYHPENCKLSFQRLVKFFQTHL</sequence>
<dbReference type="InterPro" id="IPR051049">
    <property type="entry name" value="Dienelactone_hydrolase-like"/>
</dbReference>
<dbReference type="InterPro" id="IPR029058">
    <property type="entry name" value="AB_hydrolase_fold"/>
</dbReference>
<evidence type="ECO:0000259" key="1">
    <source>
        <dbReference type="Pfam" id="PF01738"/>
    </source>
</evidence>
<comment type="caution">
    <text evidence="2">The sequence shown here is derived from an EMBL/GenBank/DDBJ whole genome shotgun (WGS) entry which is preliminary data.</text>
</comment>
<name>A0A2T7PGJ8_POMCA</name>
<dbReference type="EMBL" id="PZQS01000004">
    <property type="protein sequence ID" value="PVD32547.1"/>
    <property type="molecule type" value="Genomic_DNA"/>
</dbReference>
<dbReference type="Gene3D" id="3.40.50.1820">
    <property type="entry name" value="alpha/beta hydrolase"/>
    <property type="match status" value="1"/>
</dbReference>
<feature type="domain" description="Dienelactone hydrolase" evidence="1">
    <location>
        <begin position="17"/>
        <end position="221"/>
    </location>
</feature>
<proteinExistence type="predicted"/>
<dbReference type="InterPro" id="IPR002925">
    <property type="entry name" value="Dienelactn_hydro"/>
</dbReference>
<dbReference type="SUPFAM" id="SSF53474">
    <property type="entry name" value="alpha/beta-Hydrolases"/>
    <property type="match status" value="1"/>
</dbReference>
<dbReference type="GO" id="GO:0016787">
    <property type="term" value="F:hydrolase activity"/>
    <property type="evidence" value="ECO:0007669"/>
    <property type="project" value="InterPro"/>
</dbReference>
<reference evidence="2 3" key="1">
    <citation type="submission" date="2018-04" db="EMBL/GenBank/DDBJ databases">
        <title>The genome of golden apple snail Pomacea canaliculata provides insight into stress tolerance and invasive adaptation.</title>
        <authorList>
            <person name="Liu C."/>
            <person name="Liu B."/>
            <person name="Ren Y."/>
            <person name="Zhang Y."/>
            <person name="Wang H."/>
            <person name="Li S."/>
            <person name="Jiang F."/>
            <person name="Yin L."/>
            <person name="Zhang G."/>
            <person name="Qian W."/>
            <person name="Fan W."/>
        </authorList>
    </citation>
    <scope>NUCLEOTIDE SEQUENCE [LARGE SCALE GENOMIC DNA]</scope>
    <source>
        <strain evidence="2">SZHN2017</strain>
        <tissue evidence="2">Muscle</tissue>
    </source>
</reference>
<evidence type="ECO:0000313" key="3">
    <source>
        <dbReference type="Proteomes" id="UP000245119"/>
    </source>
</evidence>
<organism evidence="2 3">
    <name type="scientific">Pomacea canaliculata</name>
    <name type="common">Golden apple snail</name>
    <dbReference type="NCBI Taxonomy" id="400727"/>
    <lineage>
        <taxon>Eukaryota</taxon>
        <taxon>Metazoa</taxon>
        <taxon>Spiralia</taxon>
        <taxon>Lophotrochozoa</taxon>
        <taxon>Mollusca</taxon>
        <taxon>Gastropoda</taxon>
        <taxon>Caenogastropoda</taxon>
        <taxon>Architaenioglossa</taxon>
        <taxon>Ampullarioidea</taxon>
        <taxon>Ampullariidae</taxon>
        <taxon>Pomacea</taxon>
    </lineage>
</organism>
<dbReference type="PANTHER" id="PTHR46623:SF6">
    <property type="entry name" value="ALPHA_BETA-HYDROLASES SUPERFAMILY PROTEIN"/>
    <property type="match status" value="1"/>
</dbReference>
<dbReference type="STRING" id="400727.A0A2T7PGJ8"/>
<evidence type="ECO:0000313" key="2">
    <source>
        <dbReference type="EMBL" id="PVD32547.1"/>
    </source>
</evidence>
<dbReference type="AlphaFoldDB" id="A0A2T7PGJ8"/>
<dbReference type="Pfam" id="PF01738">
    <property type="entry name" value="DLH"/>
    <property type="match status" value="1"/>
</dbReference>
<gene>
    <name evidence="2" type="ORF">C0Q70_07988</name>
</gene>
<dbReference type="OMA" id="FFAAIEW"/>
<dbReference type="Proteomes" id="UP000245119">
    <property type="component" value="Linkage Group LG4"/>
</dbReference>
<dbReference type="PANTHER" id="PTHR46623">
    <property type="entry name" value="CARBOXYMETHYLENEBUTENOLIDASE-RELATED"/>
    <property type="match status" value="1"/>
</dbReference>
<accession>A0A2T7PGJ8</accession>
<protein>
    <recommendedName>
        <fullName evidence="1">Dienelactone hydrolase domain-containing protein</fullName>
    </recommendedName>
</protein>